<evidence type="ECO:0000313" key="2">
    <source>
        <dbReference type="Proteomes" id="UP000053110"/>
    </source>
</evidence>
<accession>A0A656KNJ8</accession>
<dbReference type="OrthoDB" id="10563091at2759"/>
<reference evidence="2" key="1">
    <citation type="journal article" date="2013" name="Nat. Genet.">
        <title>The wheat powdery mildew genome shows the unique evolution of an obligate biotroph.</title>
        <authorList>
            <person name="Wicker T."/>
            <person name="Oberhaensli S."/>
            <person name="Parlange F."/>
            <person name="Buchmann J.P."/>
            <person name="Shatalina M."/>
            <person name="Roffler S."/>
            <person name="Ben-David R."/>
            <person name="Dolezel J."/>
            <person name="Simkova H."/>
            <person name="Schulze-Lefert P."/>
            <person name="Spanu P.D."/>
            <person name="Bruggmann R."/>
            <person name="Amselem J."/>
            <person name="Quesneville H."/>
            <person name="Ver Loren van Themaat E."/>
            <person name="Paape T."/>
            <person name="Shimizu K.K."/>
            <person name="Keller B."/>
        </authorList>
    </citation>
    <scope>NUCLEOTIDE SEQUENCE [LARGE SCALE GENOMIC DNA]</scope>
    <source>
        <strain evidence="2">96224</strain>
    </source>
</reference>
<proteinExistence type="predicted"/>
<protein>
    <submittedName>
        <fullName evidence="1">Uncharacterized protein</fullName>
    </submittedName>
</protein>
<organism evidence="1 2">
    <name type="scientific">Blumeria graminis f. sp. tritici 96224</name>
    <dbReference type="NCBI Taxonomy" id="1268274"/>
    <lineage>
        <taxon>Eukaryota</taxon>
        <taxon>Fungi</taxon>
        <taxon>Dikarya</taxon>
        <taxon>Ascomycota</taxon>
        <taxon>Pezizomycotina</taxon>
        <taxon>Leotiomycetes</taxon>
        <taxon>Erysiphales</taxon>
        <taxon>Erysiphaceae</taxon>
        <taxon>Blumeria</taxon>
    </lineage>
</organism>
<dbReference type="Proteomes" id="UP000053110">
    <property type="component" value="Unassembled WGS sequence"/>
</dbReference>
<dbReference type="EMBL" id="KE373705">
    <property type="protein sequence ID" value="EPQ67257.1"/>
    <property type="molecule type" value="Genomic_DNA"/>
</dbReference>
<name>A0A656KNJ8_BLUGR</name>
<sequence length="168" mass="18606">MSGVGGKGPRITHDITVRFRFNTLSGLTSATNVSCGVVPYRIFPGNITFGPTIFHAWGMLCNGNGSITLTAFNGKPEIFLIKPCKSHLVTESVYSSWQESKHFFYSLGKGTPTDNTQVQVFINEYINKYPGLFNSSSRKMDILSKFEHSINTSNAAPIKFKPRQYSPA</sequence>
<gene>
    <name evidence="1" type="ORF">BGT96224_Ac31436</name>
</gene>
<dbReference type="AlphaFoldDB" id="A0A656KNJ8"/>
<evidence type="ECO:0000313" key="1">
    <source>
        <dbReference type="EMBL" id="EPQ67257.1"/>
    </source>
</evidence>